<dbReference type="Pfam" id="PF12710">
    <property type="entry name" value="HAD"/>
    <property type="match status" value="1"/>
</dbReference>
<dbReference type="NCBIfam" id="TIGR01488">
    <property type="entry name" value="HAD-SF-IB"/>
    <property type="match status" value="1"/>
</dbReference>
<dbReference type="AlphaFoldDB" id="A0AA97F8C7"/>
<accession>A0AA97F8C7</accession>
<dbReference type="EMBL" id="CP136594">
    <property type="protein sequence ID" value="WOE75158.1"/>
    <property type="molecule type" value="Genomic_DNA"/>
</dbReference>
<name>A0AA97F8C7_9SPHN</name>
<dbReference type="RefSeq" id="WP_317081814.1">
    <property type="nucleotide sequence ID" value="NZ_CP136594.1"/>
</dbReference>
<dbReference type="KEGG" id="acoa:RB602_00110"/>
<keyword evidence="1" id="KW-0472">Membrane</keyword>
<dbReference type="InterPro" id="IPR036412">
    <property type="entry name" value="HAD-like_sf"/>
</dbReference>
<proteinExistence type="predicted"/>
<organism evidence="2 3">
    <name type="scientific">Alterisphingorhabdus coralli</name>
    <dbReference type="NCBI Taxonomy" id="3071408"/>
    <lineage>
        <taxon>Bacteria</taxon>
        <taxon>Pseudomonadati</taxon>
        <taxon>Pseudomonadota</taxon>
        <taxon>Alphaproteobacteria</taxon>
        <taxon>Sphingomonadales</taxon>
        <taxon>Sphingomonadaceae</taxon>
        <taxon>Alterisphingorhabdus (ex Yan et al. 2024)</taxon>
    </lineage>
</organism>
<evidence type="ECO:0000313" key="3">
    <source>
        <dbReference type="Proteomes" id="UP001302429"/>
    </source>
</evidence>
<gene>
    <name evidence="2" type="ORF">RB602_00110</name>
</gene>
<protein>
    <submittedName>
        <fullName evidence="2">HAD-IB family phosphatase</fullName>
    </submittedName>
</protein>
<dbReference type="Proteomes" id="UP001302429">
    <property type="component" value="Chromosome"/>
</dbReference>
<dbReference type="Gene3D" id="3.40.50.1000">
    <property type="entry name" value="HAD superfamily/HAD-like"/>
    <property type="match status" value="1"/>
</dbReference>
<dbReference type="SUPFAM" id="SSF56784">
    <property type="entry name" value="HAD-like"/>
    <property type="match status" value="1"/>
</dbReference>
<evidence type="ECO:0000256" key="1">
    <source>
        <dbReference type="SAM" id="Phobius"/>
    </source>
</evidence>
<evidence type="ECO:0000313" key="2">
    <source>
        <dbReference type="EMBL" id="WOE75158.1"/>
    </source>
</evidence>
<reference evidence="2 3" key="1">
    <citation type="submission" date="2023-10" db="EMBL/GenBank/DDBJ databases">
        <title>Complete genome sequence of a Sphingomonadaceae bacterium.</title>
        <authorList>
            <person name="Yan C."/>
        </authorList>
    </citation>
    <scope>NUCLEOTIDE SEQUENCE [LARGE SCALE GENOMIC DNA]</scope>
    <source>
        <strain evidence="2 3">SCSIO 66989</strain>
    </source>
</reference>
<keyword evidence="1" id="KW-1133">Transmembrane helix</keyword>
<feature type="transmembrane region" description="Helical" evidence="1">
    <location>
        <begin position="23"/>
        <end position="42"/>
    </location>
</feature>
<sequence length="217" mass="24214">MDKTITRRPTYSAFLMHVALRRAPWRLLFLPISAVFGLGYLLRMVSRDRLKELNQLLFLGGVASTRQLEPHIESYADKVMARNIQPGALRQIAADKAEGCQLVMATASYALYAAPIARRLGFDVVLGTRLIGEDSAHVRARIDGENCYGEAKLMRINDWIENASEANDTIAVARTYSDHVSDVPMLLLGSEPVAVNPHPPLADHARAHGWRIADWRQ</sequence>
<dbReference type="Gene3D" id="1.20.1440.100">
    <property type="entry name" value="SG protein - dephosphorylation function"/>
    <property type="match status" value="1"/>
</dbReference>
<keyword evidence="1" id="KW-0812">Transmembrane</keyword>
<dbReference type="InterPro" id="IPR023214">
    <property type="entry name" value="HAD_sf"/>
</dbReference>
<keyword evidence="3" id="KW-1185">Reference proteome</keyword>